<dbReference type="Pfam" id="PF02350">
    <property type="entry name" value="Epimerase_2"/>
    <property type="match status" value="1"/>
</dbReference>
<dbReference type="InterPro" id="IPR003331">
    <property type="entry name" value="UDP_GlcNAc_Epimerase_2_dom"/>
</dbReference>
<evidence type="ECO:0000313" key="3">
    <source>
        <dbReference type="Proteomes" id="UP000199199"/>
    </source>
</evidence>
<feature type="domain" description="UDP-N-acetylglucosamine 2-epimerase" evidence="1">
    <location>
        <begin position="28"/>
        <end position="350"/>
    </location>
</feature>
<reference evidence="3" key="1">
    <citation type="submission" date="2016-10" db="EMBL/GenBank/DDBJ databases">
        <authorList>
            <person name="Varghese N."/>
            <person name="Submissions S."/>
        </authorList>
    </citation>
    <scope>NUCLEOTIDE SEQUENCE [LARGE SCALE GENOMIC DNA]</scope>
    <source>
        <strain evidence="3">DSM 22427</strain>
    </source>
</reference>
<evidence type="ECO:0000313" key="2">
    <source>
        <dbReference type="EMBL" id="SFS79864.1"/>
    </source>
</evidence>
<dbReference type="Gene3D" id="3.40.50.2000">
    <property type="entry name" value="Glycogen Phosphorylase B"/>
    <property type="match status" value="2"/>
</dbReference>
<dbReference type="PANTHER" id="PTHR43174:SF1">
    <property type="entry name" value="UDP-N-ACETYLGLUCOSAMINE 2-EPIMERASE"/>
    <property type="match status" value="1"/>
</dbReference>
<gene>
    <name evidence="2" type="ORF">SAMN04488556_2880</name>
</gene>
<evidence type="ECO:0000259" key="1">
    <source>
        <dbReference type="Pfam" id="PF02350"/>
    </source>
</evidence>
<dbReference type="EMBL" id="FOZS01000002">
    <property type="protein sequence ID" value="SFS79864.1"/>
    <property type="molecule type" value="Genomic_DNA"/>
</dbReference>
<protein>
    <submittedName>
        <fullName evidence="2">UDP-N-acetylglucosamine 2-epimerase (Non-hydrolysing)</fullName>
    </submittedName>
</protein>
<keyword evidence="3" id="KW-1185">Reference proteome</keyword>
<sequence>MKVCSVVGARPQFVKAAVVSRELRAVGEEVLVHTGQHYDEELSDVFFDELEIPEPDYNLGVESDTHGRQTAAMIAGLEPVLEETDPDVLLLYGDTNSTLAGAVVGSKRDVSVAHVEAGLRSYNRDMPEETNRVLTDHVSDLCFAPSEAAVENLAAEGIDDGVHWTGDVMYDTILEARTRAHDRSTILEDLDLAPDEFVLATVHRASNTDDRSNLESILDGLASSPLPVVFPAHPRTIARLEEYDLRDRAEDDLRLIDSQGYLDFILLLDAAERVVTDSGGVQKEAFFLETPCVTLRRETEWTETVEAGWNELVGPDADQIREAIACERDAHSRSQPYGDGVASRRIVGLLQQAVDEDASPAVEPLPNGLAD</sequence>
<dbReference type="AlphaFoldDB" id="A0A1I6SSD7"/>
<dbReference type="CDD" id="cd03786">
    <property type="entry name" value="GTB_UDP-GlcNAc_2-Epimerase"/>
    <property type="match status" value="1"/>
</dbReference>
<accession>A0A1I6SSD7</accession>
<organism evidence="2 3">
    <name type="scientific">Halostagnicola kamekurae</name>
    <dbReference type="NCBI Taxonomy" id="619731"/>
    <lineage>
        <taxon>Archaea</taxon>
        <taxon>Methanobacteriati</taxon>
        <taxon>Methanobacteriota</taxon>
        <taxon>Stenosarchaea group</taxon>
        <taxon>Halobacteria</taxon>
        <taxon>Halobacteriales</taxon>
        <taxon>Natrialbaceae</taxon>
        <taxon>Halostagnicola</taxon>
    </lineage>
</organism>
<dbReference type="RefSeq" id="WP_092905274.1">
    <property type="nucleotide sequence ID" value="NZ_FOZS01000002.1"/>
</dbReference>
<name>A0A1I6SSD7_9EURY</name>
<dbReference type="OrthoDB" id="7018at2157"/>
<dbReference type="SUPFAM" id="SSF53756">
    <property type="entry name" value="UDP-Glycosyltransferase/glycogen phosphorylase"/>
    <property type="match status" value="1"/>
</dbReference>
<dbReference type="InterPro" id="IPR029767">
    <property type="entry name" value="WecB-like"/>
</dbReference>
<proteinExistence type="predicted"/>
<dbReference type="Proteomes" id="UP000199199">
    <property type="component" value="Unassembled WGS sequence"/>
</dbReference>
<dbReference type="NCBIfam" id="TIGR00236">
    <property type="entry name" value="wecB"/>
    <property type="match status" value="1"/>
</dbReference>
<dbReference type="PANTHER" id="PTHR43174">
    <property type="entry name" value="UDP-N-ACETYLGLUCOSAMINE 2-EPIMERASE"/>
    <property type="match status" value="1"/>
</dbReference>